<dbReference type="AlphaFoldDB" id="A0A369AUD0"/>
<dbReference type="Proteomes" id="UP000288197">
    <property type="component" value="Unassembled WGS sequence"/>
</dbReference>
<dbReference type="InterPro" id="IPR029063">
    <property type="entry name" value="SAM-dependent_MTases_sf"/>
</dbReference>
<dbReference type="EMBL" id="NGJX01000008">
    <property type="protein sequence ID" value="RSU01195.1"/>
    <property type="molecule type" value="Genomic_DNA"/>
</dbReference>
<proteinExistence type="predicted"/>
<dbReference type="Gene3D" id="3.40.50.150">
    <property type="entry name" value="Vaccinia Virus protein VP39"/>
    <property type="match status" value="1"/>
</dbReference>
<comment type="caution">
    <text evidence="2">The sequence shown here is derived from an EMBL/GenBank/DDBJ whole genome shotgun (WGS) entry which is preliminary data.</text>
</comment>
<name>A0A369AUD0_9ENTE</name>
<dbReference type="GeneID" id="63146830"/>
<dbReference type="Pfam" id="PF13649">
    <property type="entry name" value="Methyltransf_25"/>
    <property type="match status" value="1"/>
</dbReference>
<protein>
    <recommendedName>
        <fullName evidence="1">Methyltransferase domain-containing protein</fullName>
    </recommendedName>
</protein>
<dbReference type="InterPro" id="IPR041698">
    <property type="entry name" value="Methyltransf_25"/>
</dbReference>
<dbReference type="RefSeq" id="WP_114289962.1">
    <property type="nucleotide sequence ID" value="NZ_NGJX01000008.1"/>
</dbReference>
<evidence type="ECO:0000313" key="3">
    <source>
        <dbReference type="Proteomes" id="UP000288197"/>
    </source>
</evidence>
<dbReference type="OrthoDB" id="9804312at2"/>
<dbReference type="Gene3D" id="2.20.25.110">
    <property type="entry name" value="S-adenosyl-L-methionine-dependent methyltransferases"/>
    <property type="match status" value="1"/>
</dbReference>
<evidence type="ECO:0000313" key="2">
    <source>
        <dbReference type="EMBL" id="RSU01195.1"/>
    </source>
</evidence>
<reference evidence="2 3" key="1">
    <citation type="submission" date="2017-05" db="EMBL/GenBank/DDBJ databases">
        <title>Vagococcus spp. assemblies.</title>
        <authorList>
            <person name="Gulvik C.A."/>
        </authorList>
    </citation>
    <scope>NUCLEOTIDE SEQUENCE [LARGE SCALE GENOMIC DNA]</scope>
    <source>
        <strain evidence="2 3">NCFB 2497</strain>
    </source>
</reference>
<dbReference type="CDD" id="cd02440">
    <property type="entry name" value="AdoMet_MTases"/>
    <property type="match status" value="1"/>
</dbReference>
<evidence type="ECO:0000259" key="1">
    <source>
        <dbReference type="Pfam" id="PF13649"/>
    </source>
</evidence>
<sequence>MFVEYGKLSTKVYEITKPVGKSLDGDIEYYYEKLKNVTGPILEAGVGTGRMLIPFIQKGLTMEGIDLSEEMLVQCRMNMNEHQVTGNVFQGDLTKLEIETRYEAIMMPTGSFCLLPKFMIKDVLKSFLNHLSDKGLLMLDIELPVWFKEAEVSASEFLLSDDSGVLFTSTARGMDWFEQKVSYIHRYELVEQGIVTETELSHFTLYWYGIEEFKAILAEVGFTDITYTVGYEKNDESSLVTFFAKK</sequence>
<accession>A0A369AUD0</accession>
<feature type="domain" description="Methyltransferase" evidence="1">
    <location>
        <begin position="41"/>
        <end position="135"/>
    </location>
</feature>
<organism evidence="2 3">
    <name type="scientific">Vagococcus fluvialis</name>
    <dbReference type="NCBI Taxonomy" id="2738"/>
    <lineage>
        <taxon>Bacteria</taxon>
        <taxon>Bacillati</taxon>
        <taxon>Bacillota</taxon>
        <taxon>Bacilli</taxon>
        <taxon>Lactobacillales</taxon>
        <taxon>Enterococcaceae</taxon>
        <taxon>Vagococcus</taxon>
    </lineage>
</organism>
<gene>
    <name evidence="2" type="ORF">CBF32_08600</name>
</gene>
<keyword evidence="3" id="KW-1185">Reference proteome</keyword>
<dbReference type="SUPFAM" id="SSF53335">
    <property type="entry name" value="S-adenosyl-L-methionine-dependent methyltransferases"/>
    <property type="match status" value="1"/>
</dbReference>